<protein>
    <submittedName>
        <fullName evidence="2">Uncharacterized protein</fullName>
    </submittedName>
</protein>
<comment type="caution">
    <text evidence="2">The sequence shown here is derived from an EMBL/GenBank/DDBJ whole genome shotgun (WGS) entry which is preliminary data.</text>
</comment>
<feature type="region of interest" description="Disordered" evidence="1">
    <location>
        <begin position="33"/>
        <end position="96"/>
    </location>
</feature>
<dbReference type="AlphaFoldDB" id="A0A7J9BWT6"/>
<name>A0A7J9BWT6_GOSGO</name>
<sequence>MMPIKVNTTSIYFTDVALLWWWQSFIELGPMKNEFESSKPNRKGNGERNYEDNEEGHSDDGNSTDSTSGNEKPRDAKRGSNNPRDMGKKMKCFLCQ</sequence>
<gene>
    <name evidence="2" type="ORF">Gogos_013836</name>
</gene>
<proteinExistence type="predicted"/>
<keyword evidence="3" id="KW-1185">Reference proteome</keyword>
<evidence type="ECO:0000313" key="3">
    <source>
        <dbReference type="Proteomes" id="UP000593579"/>
    </source>
</evidence>
<dbReference type="OrthoDB" id="10356312at2759"/>
<organism evidence="2 3">
    <name type="scientific">Gossypium gossypioides</name>
    <name type="common">Mexican cotton</name>
    <name type="synonym">Selera gossypioides</name>
    <dbReference type="NCBI Taxonomy" id="34282"/>
    <lineage>
        <taxon>Eukaryota</taxon>
        <taxon>Viridiplantae</taxon>
        <taxon>Streptophyta</taxon>
        <taxon>Embryophyta</taxon>
        <taxon>Tracheophyta</taxon>
        <taxon>Spermatophyta</taxon>
        <taxon>Magnoliopsida</taxon>
        <taxon>eudicotyledons</taxon>
        <taxon>Gunneridae</taxon>
        <taxon>Pentapetalae</taxon>
        <taxon>rosids</taxon>
        <taxon>malvids</taxon>
        <taxon>Malvales</taxon>
        <taxon>Malvaceae</taxon>
        <taxon>Malvoideae</taxon>
        <taxon>Gossypium</taxon>
    </lineage>
</organism>
<accession>A0A7J9BWT6</accession>
<dbReference type="Proteomes" id="UP000593579">
    <property type="component" value="Unassembled WGS sequence"/>
</dbReference>
<dbReference type="EMBL" id="JABEZY010000006">
    <property type="protein sequence ID" value="MBA0740644.1"/>
    <property type="molecule type" value="Genomic_DNA"/>
</dbReference>
<evidence type="ECO:0000256" key="1">
    <source>
        <dbReference type="SAM" id="MobiDB-lite"/>
    </source>
</evidence>
<reference evidence="2 3" key="1">
    <citation type="journal article" date="2019" name="Genome Biol. Evol.">
        <title>Insights into the evolution of the New World diploid cottons (Gossypium, subgenus Houzingenia) based on genome sequencing.</title>
        <authorList>
            <person name="Grover C.E."/>
            <person name="Arick M.A. 2nd"/>
            <person name="Thrash A."/>
            <person name="Conover J.L."/>
            <person name="Sanders W.S."/>
            <person name="Peterson D.G."/>
            <person name="Frelichowski J.E."/>
            <person name="Scheffler J.A."/>
            <person name="Scheffler B.E."/>
            <person name="Wendel J.F."/>
        </authorList>
    </citation>
    <scope>NUCLEOTIDE SEQUENCE [LARGE SCALE GENOMIC DNA]</scope>
    <source>
        <strain evidence="2">5</strain>
        <tissue evidence="2">Leaf</tissue>
    </source>
</reference>
<evidence type="ECO:0000313" key="2">
    <source>
        <dbReference type="EMBL" id="MBA0740644.1"/>
    </source>
</evidence>
<feature type="compositionally biased region" description="Low complexity" evidence="1">
    <location>
        <begin position="61"/>
        <end position="70"/>
    </location>
</feature>
<feature type="compositionally biased region" description="Basic and acidic residues" evidence="1">
    <location>
        <begin position="33"/>
        <end position="60"/>
    </location>
</feature>